<keyword evidence="2" id="KW-0560">Oxidoreductase</keyword>
<dbReference type="RefSeq" id="WP_184098429.1">
    <property type="nucleotide sequence ID" value="NZ_JACHHN010000002.1"/>
</dbReference>
<keyword evidence="3" id="KW-1185">Reference proteome</keyword>
<keyword evidence="2" id="KW-0223">Dioxygenase</keyword>
<dbReference type="Proteomes" id="UP000543030">
    <property type="component" value="Unassembled WGS sequence"/>
</dbReference>
<dbReference type="InterPro" id="IPR029068">
    <property type="entry name" value="Glyas_Bleomycin-R_OHBP_Dase"/>
</dbReference>
<protein>
    <submittedName>
        <fullName evidence="2">Catechol-2,3-dioxygenase</fullName>
    </submittedName>
</protein>
<dbReference type="Pfam" id="PF00903">
    <property type="entry name" value="Glyoxalase"/>
    <property type="match status" value="1"/>
</dbReference>
<dbReference type="Gene3D" id="3.10.180.10">
    <property type="entry name" value="2,3-Dihydroxybiphenyl 1,2-Dioxygenase, domain 1"/>
    <property type="match status" value="1"/>
</dbReference>
<comment type="caution">
    <text evidence="2">The sequence shown here is derived from an EMBL/GenBank/DDBJ whole genome shotgun (WGS) entry which is preliminary data.</text>
</comment>
<organism evidence="2 3">
    <name type="scientific">Silvimonas terrae</name>
    <dbReference type="NCBI Taxonomy" id="300266"/>
    <lineage>
        <taxon>Bacteria</taxon>
        <taxon>Pseudomonadati</taxon>
        <taxon>Pseudomonadota</taxon>
        <taxon>Betaproteobacteria</taxon>
        <taxon>Neisseriales</taxon>
        <taxon>Chitinibacteraceae</taxon>
        <taxon>Silvimonas</taxon>
    </lineage>
</organism>
<dbReference type="InterPro" id="IPR004360">
    <property type="entry name" value="Glyas_Fos-R_dOase_dom"/>
</dbReference>
<feature type="domain" description="VOC" evidence="1">
    <location>
        <begin position="13"/>
        <end position="142"/>
    </location>
</feature>
<dbReference type="InterPro" id="IPR037523">
    <property type="entry name" value="VOC_core"/>
</dbReference>
<sequence>MHISPPSLDGQLRLSNLALAVADLPNMVNWYQSVLGFKVDTEGEFPIVGARYAVLEGAGLRIELITRTGANFRPVDRSPPPFHLSQLGWKALVLHSEDLKTTTAVLRAHDVEICWAEEKTTEHLKSTLIRDPEGNFINIFGPLQDN</sequence>
<gene>
    <name evidence="2" type="ORF">HNQ50_001136</name>
</gene>
<evidence type="ECO:0000313" key="3">
    <source>
        <dbReference type="Proteomes" id="UP000543030"/>
    </source>
</evidence>
<dbReference type="EMBL" id="JACHHN010000002">
    <property type="protein sequence ID" value="MBB5190414.1"/>
    <property type="molecule type" value="Genomic_DNA"/>
</dbReference>
<dbReference type="SUPFAM" id="SSF54593">
    <property type="entry name" value="Glyoxalase/Bleomycin resistance protein/Dihydroxybiphenyl dioxygenase"/>
    <property type="match status" value="1"/>
</dbReference>
<reference evidence="2 3" key="1">
    <citation type="submission" date="2020-08" db="EMBL/GenBank/DDBJ databases">
        <title>Genomic Encyclopedia of Type Strains, Phase IV (KMG-IV): sequencing the most valuable type-strain genomes for metagenomic binning, comparative biology and taxonomic classification.</title>
        <authorList>
            <person name="Goeker M."/>
        </authorList>
    </citation>
    <scope>NUCLEOTIDE SEQUENCE [LARGE SCALE GENOMIC DNA]</scope>
    <source>
        <strain evidence="2 3">DSM 18233</strain>
    </source>
</reference>
<evidence type="ECO:0000313" key="2">
    <source>
        <dbReference type="EMBL" id="MBB5190414.1"/>
    </source>
</evidence>
<dbReference type="PROSITE" id="PS51819">
    <property type="entry name" value="VOC"/>
    <property type="match status" value="1"/>
</dbReference>
<proteinExistence type="predicted"/>
<evidence type="ECO:0000259" key="1">
    <source>
        <dbReference type="PROSITE" id="PS51819"/>
    </source>
</evidence>
<dbReference type="AlphaFoldDB" id="A0A840RCW0"/>
<name>A0A840RCW0_9NEIS</name>
<accession>A0A840RCW0</accession>
<dbReference type="GO" id="GO:0051213">
    <property type="term" value="F:dioxygenase activity"/>
    <property type="evidence" value="ECO:0007669"/>
    <property type="project" value="UniProtKB-KW"/>
</dbReference>